<dbReference type="InterPro" id="IPR019786">
    <property type="entry name" value="Zinc_finger_PHD-type_CS"/>
</dbReference>
<organism evidence="7">
    <name type="scientific">Anopheles triannulatus</name>
    <dbReference type="NCBI Taxonomy" id="58253"/>
    <lineage>
        <taxon>Eukaryota</taxon>
        <taxon>Metazoa</taxon>
        <taxon>Ecdysozoa</taxon>
        <taxon>Arthropoda</taxon>
        <taxon>Hexapoda</taxon>
        <taxon>Insecta</taxon>
        <taxon>Pterygota</taxon>
        <taxon>Neoptera</taxon>
        <taxon>Endopterygota</taxon>
        <taxon>Diptera</taxon>
        <taxon>Nematocera</taxon>
        <taxon>Culicoidea</taxon>
        <taxon>Culicidae</taxon>
        <taxon>Anophelinae</taxon>
        <taxon>Anopheles</taxon>
    </lineage>
</organism>
<feature type="compositionally biased region" description="Polar residues" evidence="5">
    <location>
        <begin position="789"/>
        <end position="802"/>
    </location>
</feature>
<feature type="compositionally biased region" description="Acidic residues" evidence="5">
    <location>
        <begin position="1029"/>
        <end position="1042"/>
    </location>
</feature>
<keyword evidence="1" id="KW-0479">Metal-binding</keyword>
<feature type="region of interest" description="Disordered" evidence="5">
    <location>
        <begin position="1281"/>
        <end position="1320"/>
    </location>
</feature>
<dbReference type="InterPro" id="IPR001965">
    <property type="entry name" value="Znf_PHD"/>
</dbReference>
<feature type="region of interest" description="Disordered" evidence="5">
    <location>
        <begin position="2119"/>
        <end position="2303"/>
    </location>
</feature>
<keyword evidence="2 4" id="KW-0863">Zinc-finger</keyword>
<feature type="compositionally biased region" description="Basic residues" evidence="5">
    <location>
        <begin position="1715"/>
        <end position="1724"/>
    </location>
</feature>
<feature type="compositionally biased region" description="Low complexity" evidence="5">
    <location>
        <begin position="2333"/>
        <end position="2346"/>
    </location>
</feature>
<feature type="compositionally biased region" description="Basic residues" evidence="5">
    <location>
        <begin position="1591"/>
        <end position="1606"/>
    </location>
</feature>
<feature type="compositionally biased region" description="Gly residues" evidence="5">
    <location>
        <begin position="1615"/>
        <end position="1627"/>
    </location>
</feature>
<feature type="region of interest" description="Disordered" evidence="5">
    <location>
        <begin position="1336"/>
        <end position="1753"/>
    </location>
</feature>
<feature type="region of interest" description="Disordered" evidence="5">
    <location>
        <begin position="686"/>
        <end position="1044"/>
    </location>
</feature>
<dbReference type="Pfam" id="PF00628">
    <property type="entry name" value="PHD"/>
    <property type="match status" value="1"/>
</dbReference>
<feature type="region of interest" description="Disordered" evidence="5">
    <location>
        <begin position="2546"/>
        <end position="2638"/>
    </location>
</feature>
<reference evidence="7" key="1">
    <citation type="submission" date="2018-01" db="EMBL/GenBank/DDBJ databases">
        <title>An insight into the sialome of Amazonian anophelines.</title>
        <authorList>
            <person name="Ribeiro J.M."/>
            <person name="Scarpassa V."/>
            <person name="Calvo E."/>
        </authorList>
    </citation>
    <scope>NUCLEOTIDE SEQUENCE</scope>
    <source>
        <tissue evidence="7">Salivary glands</tissue>
    </source>
</reference>
<feature type="region of interest" description="Disordered" evidence="5">
    <location>
        <begin position="2406"/>
        <end position="2438"/>
    </location>
</feature>
<dbReference type="SUPFAM" id="SSF57903">
    <property type="entry name" value="FYVE/PHD zinc finger"/>
    <property type="match status" value="1"/>
</dbReference>
<dbReference type="PANTHER" id="PTHR14296">
    <property type="entry name" value="REMODELING AND SPACING FACTOR 1"/>
    <property type="match status" value="1"/>
</dbReference>
<evidence type="ECO:0000256" key="1">
    <source>
        <dbReference type="ARBA" id="ARBA00022723"/>
    </source>
</evidence>
<feature type="compositionally biased region" description="Basic and acidic residues" evidence="5">
    <location>
        <begin position="720"/>
        <end position="757"/>
    </location>
</feature>
<feature type="compositionally biased region" description="Basic residues" evidence="5">
    <location>
        <begin position="1416"/>
        <end position="1425"/>
    </location>
</feature>
<feature type="compositionally biased region" description="Acidic residues" evidence="5">
    <location>
        <begin position="1505"/>
        <end position="1517"/>
    </location>
</feature>
<feature type="compositionally biased region" description="Basic and acidic residues" evidence="5">
    <location>
        <begin position="976"/>
        <end position="999"/>
    </location>
</feature>
<feature type="region of interest" description="Disordered" evidence="5">
    <location>
        <begin position="2324"/>
        <end position="2354"/>
    </location>
</feature>
<feature type="compositionally biased region" description="Basic residues" evidence="5">
    <location>
        <begin position="1521"/>
        <end position="1531"/>
    </location>
</feature>
<feature type="compositionally biased region" description="Pro residues" evidence="5">
    <location>
        <begin position="2071"/>
        <end position="2087"/>
    </location>
</feature>
<feature type="compositionally biased region" description="Basic and acidic residues" evidence="5">
    <location>
        <begin position="374"/>
        <end position="389"/>
    </location>
</feature>
<feature type="region of interest" description="Disordered" evidence="5">
    <location>
        <begin position="1145"/>
        <end position="1250"/>
    </location>
</feature>
<feature type="compositionally biased region" description="Low complexity" evidence="5">
    <location>
        <begin position="1567"/>
        <end position="1587"/>
    </location>
</feature>
<feature type="compositionally biased region" description="Acidic residues" evidence="5">
    <location>
        <begin position="1178"/>
        <end position="1190"/>
    </location>
</feature>
<dbReference type="PROSITE" id="PS50016">
    <property type="entry name" value="ZF_PHD_2"/>
    <property type="match status" value="1"/>
</dbReference>
<feature type="compositionally biased region" description="Polar residues" evidence="5">
    <location>
        <begin position="2291"/>
        <end position="2301"/>
    </location>
</feature>
<feature type="compositionally biased region" description="Low complexity" evidence="5">
    <location>
        <begin position="1469"/>
        <end position="1480"/>
    </location>
</feature>
<dbReference type="CDD" id="cd15543">
    <property type="entry name" value="PHD_RSF1"/>
    <property type="match status" value="1"/>
</dbReference>
<feature type="compositionally biased region" description="Basic and acidic residues" evidence="5">
    <location>
        <begin position="1145"/>
        <end position="1170"/>
    </location>
</feature>
<feature type="region of interest" description="Disordered" evidence="5">
    <location>
        <begin position="494"/>
        <end position="655"/>
    </location>
</feature>
<feature type="region of interest" description="Disordered" evidence="5">
    <location>
        <begin position="197"/>
        <end position="472"/>
    </location>
</feature>
<evidence type="ECO:0000259" key="6">
    <source>
        <dbReference type="PROSITE" id="PS50016"/>
    </source>
</evidence>
<dbReference type="PANTHER" id="PTHR14296:SF16">
    <property type="entry name" value="REMODELING AND SPACING FACTOR 1"/>
    <property type="match status" value="1"/>
</dbReference>
<feature type="compositionally biased region" description="Basic and acidic residues" evidence="5">
    <location>
        <begin position="570"/>
        <end position="579"/>
    </location>
</feature>
<dbReference type="GO" id="GO:0042393">
    <property type="term" value="F:histone binding"/>
    <property type="evidence" value="ECO:0007669"/>
    <property type="project" value="TreeGrafter"/>
</dbReference>
<evidence type="ECO:0000256" key="2">
    <source>
        <dbReference type="ARBA" id="ARBA00022771"/>
    </source>
</evidence>
<name>A0A2M4A4M4_9DIPT</name>
<dbReference type="GO" id="GO:0008270">
    <property type="term" value="F:zinc ion binding"/>
    <property type="evidence" value="ECO:0007669"/>
    <property type="project" value="UniProtKB-KW"/>
</dbReference>
<feature type="compositionally biased region" description="Basic residues" evidence="5">
    <location>
        <begin position="1200"/>
        <end position="1219"/>
    </location>
</feature>
<feature type="compositionally biased region" description="Basic residues" evidence="5">
    <location>
        <begin position="2512"/>
        <end position="2525"/>
    </location>
</feature>
<feature type="compositionally biased region" description="Polar residues" evidence="5">
    <location>
        <begin position="1404"/>
        <end position="1414"/>
    </location>
</feature>
<feature type="domain" description="PHD-type" evidence="6">
    <location>
        <begin position="1044"/>
        <end position="1094"/>
    </location>
</feature>
<sequence>MATTQVVTSCEGDPNFGIILSFMEQFGPVLDVGEWNIAELKAMLENTESVPQALVDLHIKLMRKINKKVPPAKWELNLAKFAHSYSHQDAWEIERFGYKTANLAVKLRVLKALLEGQFDLNTKFKTQINTTVANELRLDPLGRDRLGNSYWYFMDNSANLQIYQMDAEMECWTLVASNREEFVKMIEMLKENRPIEPLPVPEFVEEEEDSGADSTSESEAMKRGMIPAPTEAPPSLIISRRTYKTVTDHTEKPLSSATAADVDGSKEQQKEDNTADVKMEDDADCKSEERPVADIALNDTKTVKQKEEEQATEAPTPGHAIKEESLELKPSKTEANAKEDEAMCVDKEPQKTNSVDTATPGREKSESDEVPMEVDEKPEVPLPKAEKDANPGVAVLPSDAAAKVDSEEQLQEVNEKSSSKESLPADTRKEESEEPSPDPKGESPDKVTVGEAIEDPPVMVQGEGSGADCDSATVQPLFSEVIEEPIMFFYGAGAGAENGMGNTKKVESTLATAHKDAGNNGEGTSLSGANGTEAATAESATTNAEAEVDGSKNSPLKKIAITKGNDTSEEGQKEGKVDEDANGGQRVASDDEDNDETEAKEANKGKAPREKGTGNKRTKKSATPAAAGVEESSTDANVSAALRGKQKTEVPSETGSVLVVEKKRGRKAATPRRAAAAVAAVVVSQEAESSEDASLKVETEAASAAIPLKSDEAVGTELKFNIKSDENGENTKHKDVPIEQEKSVKQETKEEDIKVKQEQSAATVEDASKQPESSGDGEAVAKNEEAPSDPTTNDQQQKQTTAVEKAADEGGTGITEGESPTKKKRRQRNGLVDGLDISMVLDAGADGGGTVRQSRRIAMQKIKEETNRRQIEDQMLKKMKADAVQKKKDLGMQISDDDEYRKSASSDSSSSTDGGLGGEGGGRRRKKKKRKKKKGSLLQQQQEQLLQQQLSKKHAKWNSATSSESSSETEAEDYFAEEHYHSEEDVRRTNALKSDHEFSPESDLESEAPAQPLKRARTARKAKRVTREEAEEEEEEDEDEGNEDHACQECKKMDQPEWILLCDSCDKGYHCACLKPVLFTIPEGDWFCPVCQHRQLIVRLQSKLDLFDALQAKLAAEERRRREEEQFAREAELAEQALANEREARLKAEKRARQQQRLLERADAAAERRSATGSGSDSESDGDDDDGDEDARERKEESRRKKRKRRQRQNRSAAKKRRSVSASGSDRSENDSRSGGSGSNTTDSDDIPIYKLRRRASAKVSYKFNEYDNLIDSAIRREMRNCEMIEDQQEEDEDDDHRRPVDEDEEEDGYGMSKGKDISTIIEATAREEAARKKALLGASNTDAMDKAASTGDGDNERLVNGGSDDGERQQMVAASRKALARVVDEEEEDSEGVTGVRPKAASTGGQNRGSAGQAQKKRKKKKKLCQIELSSEEEAGDDDSDEDFRGDVSGSEDDEDEEEDDDEDDEMNSMSGDSESSLEVRGRGNRVRKPSGRAAAKRRRIVENSDDSDEDEEEGEADRRRKSAKGGRKGRVLEDSDDELDLDDEEDDSEDYDSDDLCSDTETELSRSSSSGSSSSNSSSGASSSDGDWRKKKKKKKDKKSKSKGGKASSKAGATGGGGGGGGAGAGKHIERPKKATTGKGSGGGRGKKGLAAGSSDRSASDRSSESGSDVGGKGGKTMPRIAKKQGKKTGPAGGGAAAGDSDGSVGAGEKKSDRKTRGKKIHYIVDEDFESSDDGIRPGVQRPDTPPEEREQFIRRQEEIKRMLAENNAAKAKELATSKIDQLVGTGAGAAAAGSRAALKDGSKDSLSVVPMQVIESARVLDIDFLKSTSGNTARIATVDSVVDFDDELPEDFDPDDEMDDEALAKIMEEEDFAHHQLKPTAVAVPVTPGAPDVPPATGSAATTGAKSRRKSIDPDEFALLQQQQQQQQHRASAIARVPGAHGKEHPHPPHLPPAGSQLPVNLSPSGPPYSAIVQSPMKALLKTPSGPPPPPAITGGIPTSTIISPNVASTGGGASTILANALQTVPPIPPPHHHHHGPHHPATLPPPPLLKEPQMSGRPDVLMRHGPGPGPGPGLGPGNLPPHPSLSSLGVPPELHHKPELAHLISGLTGVPLRLPKGAGPPIHHAAGAGHHRMPPVTGPGLTMPPSMLGHAPHLKPSVGPPPPPATSSNSIAAHSQAPAASTVASSSSSSNAERRAGRRKKITPLREDLKRKGTGDAPIPAAHQEGPAAVPPASQLPPPPPHHHSQQPPFLSHPPHHPHHHLGGGHGVPRLPSHGATGPPVRPPPTITSSHNTTQQNASAIAAAAAAAAAVQELAIKVQQTRPDGTATGGSSNSGSSNSSSNMHINEPPISVPSSVSHLSYLSENPLFAHRLGPLPSSILASSSSSLQRIAAMSGAGPPFGDPAAYNGGWKPPPGKPKTTGATGGPGAPPPGMMVGPPVGPLEHYHDYNPATHYNPYYNVLDRAHHLRPPSISELHRTSTLSPTTFTTLQPVDAYQHGLKPGNDPPPHHHHHHPHHHHPHHAAATAAAVAAAAAAAAAASSATAAPTPATSSSVITAVDDSSNSGGGDRLTARPPSSSSIAAAPPPETVVAAVAAAAPTAASSSSVPSVSPPTVAESMATPPSAAPVAAPSSSASTSVFGELVSYFSSQQDDLDS</sequence>
<evidence type="ECO:0000256" key="3">
    <source>
        <dbReference type="ARBA" id="ARBA00022833"/>
    </source>
</evidence>
<dbReference type="EMBL" id="GGFK01002422">
    <property type="protein sequence ID" value="MBW35743.1"/>
    <property type="molecule type" value="Transcribed_RNA"/>
</dbReference>
<evidence type="ECO:0000313" key="7">
    <source>
        <dbReference type="EMBL" id="MBW35743.1"/>
    </source>
</evidence>
<feature type="region of interest" description="Disordered" evidence="5">
    <location>
        <begin position="1942"/>
        <end position="1970"/>
    </location>
</feature>
<dbReference type="InterPro" id="IPR011011">
    <property type="entry name" value="Znf_FYVE_PHD"/>
</dbReference>
<evidence type="ECO:0000256" key="4">
    <source>
        <dbReference type="PROSITE-ProRule" id="PRU00146"/>
    </source>
</evidence>
<dbReference type="InterPro" id="IPR013083">
    <property type="entry name" value="Znf_RING/FYVE/PHD"/>
</dbReference>
<feature type="region of interest" description="Disordered" evidence="5">
    <location>
        <begin position="1890"/>
        <end position="1914"/>
    </location>
</feature>
<evidence type="ECO:0000256" key="5">
    <source>
        <dbReference type="SAM" id="MobiDB-lite"/>
    </source>
</evidence>
<dbReference type="SMART" id="SM00249">
    <property type="entry name" value="PHD"/>
    <property type="match status" value="1"/>
</dbReference>
<dbReference type="GO" id="GO:0045892">
    <property type="term" value="P:negative regulation of DNA-templated transcription"/>
    <property type="evidence" value="ECO:0007669"/>
    <property type="project" value="TreeGrafter"/>
</dbReference>
<feature type="region of interest" description="Disordered" evidence="5">
    <location>
        <begin position="2499"/>
        <end position="2533"/>
    </location>
</feature>
<proteinExistence type="predicted"/>
<feature type="compositionally biased region" description="Acidic residues" evidence="5">
    <location>
        <begin position="1536"/>
        <end position="1564"/>
    </location>
</feature>
<dbReference type="InterPro" id="IPR028938">
    <property type="entry name" value="Rsf1-like"/>
</dbReference>
<feature type="compositionally biased region" description="Acidic residues" evidence="5">
    <location>
        <begin position="1284"/>
        <end position="1295"/>
    </location>
</feature>
<dbReference type="InterPro" id="IPR019787">
    <property type="entry name" value="Znf_PHD-finger"/>
</dbReference>
<feature type="compositionally biased region" description="Basic residues" evidence="5">
    <location>
        <begin position="923"/>
        <end position="935"/>
    </location>
</feature>
<feature type="compositionally biased region" description="Low complexity" evidence="5">
    <location>
        <begin position="2170"/>
        <end position="2195"/>
    </location>
</feature>
<feature type="compositionally biased region" description="Basic and acidic residues" evidence="5">
    <location>
        <begin position="263"/>
        <end position="292"/>
    </location>
</feature>
<feature type="compositionally biased region" description="Basic and acidic residues" evidence="5">
    <location>
        <begin position="597"/>
        <end position="613"/>
    </location>
</feature>
<feature type="compositionally biased region" description="Basic residues" evidence="5">
    <location>
        <begin position="1484"/>
        <end position="1501"/>
    </location>
</feature>
<feature type="compositionally biased region" description="Low complexity" evidence="5">
    <location>
        <begin position="2576"/>
        <end position="2638"/>
    </location>
</feature>
<accession>A0A2M4A4M4</accession>
<dbReference type="Gene3D" id="3.30.40.10">
    <property type="entry name" value="Zinc/RING finger domain, C3HC4 (zinc finger)"/>
    <property type="match status" value="1"/>
</dbReference>
<feature type="compositionally biased region" description="Basic and acidic residues" evidence="5">
    <location>
        <begin position="320"/>
        <end position="350"/>
    </location>
</feature>
<dbReference type="PROSITE" id="PS01359">
    <property type="entry name" value="ZF_PHD_1"/>
    <property type="match status" value="1"/>
</dbReference>
<feature type="region of interest" description="Disordered" evidence="5">
    <location>
        <begin position="2031"/>
        <end position="2097"/>
    </location>
</feature>
<feature type="compositionally biased region" description="Acidic residues" evidence="5">
    <location>
        <begin position="1431"/>
        <end position="1468"/>
    </location>
</feature>
<feature type="compositionally biased region" description="Basic and acidic residues" evidence="5">
    <location>
        <begin position="861"/>
        <end position="890"/>
    </location>
</feature>
<dbReference type="GO" id="GO:0031213">
    <property type="term" value="C:RSF complex"/>
    <property type="evidence" value="ECO:0007669"/>
    <property type="project" value="InterPro"/>
</dbReference>
<feature type="compositionally biased region" description="Low complexity" evidence="5">
    <location>
        <begin position="936"/>
        <end position="950"/>
    </location>
</feature>
<keyword evidence="3" id="KW-0862">Zinc</keyword>
<feature type="compositionally biased region" description="Basic residues" evidence="5">
    <location>
        <begin position="1014"/>
        <end position="1024"/>
    </location>
</feature>
<feature type="compositionally biased region" description="Basic residues" evidence="5">
    <location>
        <begin position="2258"/>
        <end position="2267"/>
    </location>
</feature>
<protein>
    <submittedName>
        <fullName evidence="7">Putative titin</fullName>
    </submittedName>
</protein>
<feature type="compositionally biased region" description="Basic and acidic residues" evidence="5">
    <location>
        <begin position="2208"/>
        <end position="2218"/>
    </location>
</feature>
<feature type="compositionally biased region" description="Low complexity" evidence="5">
    <location>
        <begin position="1899"/>
        <end position="1908"/>
    </location>
</feature>
<feature type="compositionally biased region" description="Low complexity" evidence="5">
    <location>
        <begin position="527"/>
        <end position="545"/>
    </location>
</feature>
<feature type="compositionally biased region" description="Basic and acidic residues" evidence="5">
    <location>
        <begin position="426"/>
        <end position="445"/>
    </location>
</feature>
<feature type="compositionally biased region" description="Low complexity" evidence="5">
    <location>
        <begin position="2121"/>
        <end position="2132"/>
    </location>
</feature>
<feature type="compositionally biased region" description="Low complexity" evidence="5">
    <location>
        <begin position="2546"/>
        <end position="2557"/>
    </location>
</feature>